<feature type="region of interest" description="Disordered" evidence="1">
    <location>
        <begin position="105"/>
        <end position="133"/>
    </location>
</feature>
<name>A0A9K3LB16_9STRA</name>
<keyword evidence="3" id="KW-1185">Reference proteome</keyword>
<dbReference type="EMBL" id="JAGRRH010000014">
    <property type="protein sequence ID" value="KAG7358440.1"/>
    <property type="molecule type" value="Genomic_DNA"/>
</dbReference>
<evidence type="ECO:0000256" key="1">
    <source>
        <dbReference type="SAM" id="MobiDB-lite"/>
    </source>
</evidence>
<evidence type="ECO:0000313" key="2">
    <source>
        <dbReference type="EMBL" id="KAG7358440.1"/>
    </source>
</evidence>
<protein>
    <submittedName>
        <fullName evidence="2">Uncharacterized protein</fullName>
    </submittedName>
</protein>
<dbReference type="Proteomes" id="UP000693970">
    <property type="component" value="Unassembled WGS sequence"/>
</dbReference>
<accession>A0A9K3LB16</accession>
<reference evidence="2" key="1">
    <citation type="journal article" date="2021" name="Sci. Rep.">
        <title>Diploid genomic architecture of Nitzschia inconspicua, an elite biomass production diatom.</title>
        <authorList>
            <person name="Oliver A."/>
            <person name="Podell S."/>
            <person name="Pinowska A."/>
            <person name="Traller J.C."/>
            <person name="Smith S.R."/>
            <person name="McClure R."/>
            <person name="Beliaev A."/>
            <person name="Bohutskyi P."/>
            <person name="Hill E.A."/>
            <person name="Rabines A."/>
            <person name="Zheng H."/>
            <person name="Allen L.Z."/>
            <person name="Kuo A."/>
            <person name="Grigoriev I.V."/>
            <person name="Allen A.E."/>
            <person name="Hazlebeck D."/>
            <person name="Allen E.E."/>
        </authorList>
    </citation>
    <scope>NUCLEOTIDE SEQUENCE</scope>
    <source>
        <strain evidence="2">Hildebrandi</strain>
    </source>
</reference>
<dbReference type="OrthoDB" id="45518at2759"/>
<sequence>MFKQGQGRKPMEGLGGPVTMDEYHFDGIDPCLEDCCRREVESNRRFNALTSTLRRHDVAKLAERRRRNLIKTPEFEGCRCCLDPNADGGEYRALLEYKTEKMKEKELLGEEEDDDDDTVENISSENMRRTSLENEKVVVTKNNGNDYSNDSDDEFDYLLDEDLPGEDDKIRELEEGRRAELEYQLLVRQAARYHGYGVTRQLHPTRILKVAGLGRTAAAVKSGRPPPLAVVVHLIDPDSTASASLDYYFETDLAMQNAGTMFLRSGGRSTLLMDPLAQQSLPSSVSDPERDLPALVAIRDGVVVNVCPKLQGLTTYNSSHEGDEVEPQAVRQWLEHCGVLLKDPPPMDEVCFIRPEEDALMDYLSTQPGNIPQEERYDCGLEGCNKSFKHEHVGIQTSNQSGLVVKEQIVIGEQN</sequence>
<dbReference type="AlphaFoldDB" id="A0A9K3LB16"/>
<gene>
    <name evidence="2" type="ORF">IV203_015028</name>
</gene>
<feature type="compositionally biased region" description="Acidic residues" evidence="1">
    <location>
        <begin position="109"/>
        <end position="119"/>
    </location>
</feature>
<reference evidence="2" key="2">
    <citation type="submission" date="2021-04" db="EMBL/GenBank/DDBJ databases">
        <authorList>
            <person name="Podell S."/>
        </authorList>
    </citation>
    <scope>NUCLEOTIDE SEQUENCE</scope>
    <source>
        <strain evidence="2">Hildebrandi</strain>
    </source>
</reference>
<comment type="caution">
    <text evidence="2">The sequence shown here is derived from an EMBL/GenBank/DDBJ whole genome shotgun (WGS) entry which is preliminary data.</text>
</comment>
<proteinExistence type="predicted"/>
<organism evidence="2 3">
    <name type="scientific">Nitzschia inconspicua</name>
    <dbReference type="NCBI Taxonomy" id="303405"/>
    <lineage>
        <taxon>Eukaryota</taxon>
        <taxon>Sar</taxon>
        <taxon>Stramenopiles</taxon>
        <taxon>Ochrophyta</taxon>
        <taxon>Bacillariophyta</taxon>
        <taxon>Bacillariophyceae</taxon>
        <taxon>Bacillariophycidae</taxon>
        <taxon>Bacillariales</taxon>
        <taxon>Bacillariaceae</taxon>
        <taxon>Nitzschia</taxon>
    </lineage>
</organism>
<evidence type="ECO:0000313" key="3">
    <source>
        <dbReference type="Proteomes" id="UP000693970"/>
    </source>
</evidence>